<dbReference type="GeneID" id="98296691"/>
<dbReference type="EMBL" id="MWXA01000013">
    <property type="protein sequence ID" value="OZG64891.1"/>
    <property type="molecule type" value="Genomic_DNA"/>
</dbReference>
<evidence type="ECO:0000313" key="3">
    <source>
        <dbReference type="Proteomes" id="UP000216451"/>
    </source>
</evidence>
<name>A0A261G0E9_9BIFI</name>
<proteinExistence type="predicted"/>
<evidence type="ECO:0000256" key="1">
    <source>
        <dbReference type="SAM" id="Phobius"/>
    </source>
</evidence>
<feature type="transmembrane region" description="Helical" evidence="1">
    <location>
        <begin position="38"/>
        <end position="58"/>
    </location>
</feature>
<dbReference type="OrthoDB" id="9976005at2"/>
<keyword evidence="1" id="KW-1133">Transmembrane helix</keyword>
<keyword evidence="1" id="KW-0812">Transmembrane</keyword>
<dbReference type="Proteomes" id="UP000216451">
    <property type="component" value="Unassembled WGS sequence"/>
</dbReference>
<keyword evidence="1" id="KW-0472">Membrane</keyword>
<comment type="caution">
    <text evidence="2">The sequence shown here is derived from an EMBL/GenBank/DDBJ whole genome shotgun (WGS) entry which is preliminary data.</text>
</comment>
<organism evidence="2 3">
    <name type="scientific">Bifidobacterium aquikefiri</name>
    <dbReference type="NCBI Taxonomy" id="1653207"/>
    <lineage>
        <taxon>Bacteria</taxon>
        <taxon>Bacillati</taxon>
        <taxon>Actinomycetota</taxon>
        <taxon>Actinomycetes</taxon>
        <taxon>Bifidobacteriales</taxon>
        <taxon>Bifidobacteriaceae</taxon>
        <taxon>Bifidobacterium</taxon>
    </lineage>
</organism>
<reference evidence="2 3" key="1">
    <citation type="journal article" date="2017" name="BMC Genomics">
        <title>Comparative genomic and phylogenomic analyses of the Bifidobacteriaceae family.</title>
        <authorList>
            <person name="Lugli G.A."/>
            <person name="Milani C."/>
            <person name="Turroni F."/>
            <person name="Duranti S."/>
            <person name="Mancabelli L."/>
            <person name="Mangifesta M."/>
            <person name="Ferrario C."/>
            <person name="Modesto M."/>
            <person name="Mattarelli P."/>
            <person name="Jiri K."/>
            <person name="van Sinderen D."/>
            <person name="Ventura M."/>
        </authorList>
    </citation>
    <scope>NUCLEOTIDE SEQUENCE [LARGE SCALE GENOMIC DNA]</scope>
    <source>
        <strain evidence="2 3">LMG 28769</strain>
    </source>
</reference>
<gene>
    <name evidence="2" type="ORF">BAQU_1966</name>
</gene>
<accession>A0A261G0E9</accession>
<sequence length="65" mass="7460">MKRKLHQHPMLFTTLIIMIATLMSFHSVSILLTQGFSVTRFLDFAGGVAIFVCAIFLFKDNRDRL</sequence>
<dbReference type="AlphaFoldDB" id="A0A261G0E9"/>
<keyword evidence="3" id="KW-1185">Reference proteome</keyword>
<evidence type="ECO:0000313" key="2">
    <source>
        <dbReference type="EMBL" id="OZG64891.1"/>
    </source>
</evidence>
<dbReference type="RefSeq" id="WP_094695259.1">
    <property type="nucleotide sequence ID" value="NZ_MWXA01000013.1"/>
</dbReference>
<feature type="transmembrane region" description="Helical" evidence="1">
    <location>
        <begin position="12"/>
        <end position="32"/>
    </location>
</feature>
<protein>
    <submittedName>
        <fullName evidence="2">Uncharacterized protein</fullName>
    </submittedName>
</protein>